<proteinExistence type="predicted"/>
<dbReference type="AlphaFoldDB" id="A0A836MCB9"/>
<accession>A0A836MCB9</accession>
<reference evidence="1 2" key="1">
    <citation type="submission" date="2014-02" db="EMBL/GenBank/DDBJ databases">
        <title>Comparative genomics of Haemophilus parasuis isolated from pig lungs.</title>
        <authorList>
            <person name="Kittichotirat W."/>
            <person name="Bumgarner R.E."/>
            <person name="Lawrence P."/>
        </authorList>
    </citation>
    <scope>NUCLEOTIDE SEQUENCE [LARGE SCALE GENOMIC DNA]</scope>
    <source>
        <strain evidence="1 2">HPS10</strain>
    </source>
</reference>
<evidence type="ECO:0000313" key="1">
    <source>
        <dbReference type="EMBL" id="KDB46805.1"/>
    </source>
</evidence>
<organism evidence="1 2">
    <name type="scientific">Glaesserella parasuis HPS10</name>
    <dbReference type="NCBI Taxonomy" id="1450514"/>
    <lineage>
        <taxon>Bacteria</taxon>
        <taxon>Pseudomonadati</taxon>
        <taxon>Pseudomonadota</taxon>
        <taxon>Gammaproteobacteria</taxon>
        <taxon>Pasteurellales</taxon>
        <taxon>Pasteurellaceae</taxon>
        <taxon>Glaesserella</taxon>
    </lineage>
</organism>
<gene>
    <name evidence="1" type="ORF">HPS10_07170</name>
</gene>
<name>A0A836MCB9_GLAPU</name>
<evidence type="ECO:0000313" key="2">
    <source>
        <dbReference type="Proteomes" id="UP000027036"/>
    </source>
</evidence>
<sequence>MNIFNKDFLVLFGYFEMNKFIKIITLVLCMMFLSSCDNVGKHESINSTSLEKTSKEDVHTVESSASIEAVEDFNKLVLWNIKQEQVLAELQQKLNSQDKSEIEEGLNIFKTRISSIIQNLEMIEVKNTDIQLLKLRIKENLILLNDFIIESVETMQNPTLEGQEKIKEKADRLLLLNKELQKFESDLKEKFGIK</sequence>
<protein>
    <submittedName>
        <fullName evidence="1">Chromosome partitioning protein ParA</fullName>
    </submittedName>
</protein>
<dbReference type="RefSeq" id="WP_035523840.1">
    <property type="nucleotide sequence ID" value="NZ_JDSO01000094.1"/>
</dbReference>
<dbReference type="Proteomes" id="UP000027036">
    <property type="component" value="Unassembled WGS sequence"/>
</dbReference>
<dbReference type="EMBL" id="JDSO01000094">
    <property type="protein sequence ID" value="KDB46805.1"/>
    <property type="molecule type" value="Genomic_DNA"/>
</dbReference>
<comment type="caution">
    <text evidence="1">The sequence shown here is derived from an EMBL/GenBank/DDBJ whole genome shotgun (WGS) entry which is preliminary data.</text>
</comment>